<organism evidence="9 10">
    <name type="scientific">Arthrobacter ginkgonis</name>
    <dbReference type="NCBI Taxonomy" id="1630594"/>
    <lineage>
        <taxon>Bacteria</taxon>
        <taxon>Bacillati</taxon>
        <taxon>Actinomycetota</taxon>
        <taxon>Actinomycetes</taxon>
        <taxon>Micrococcales</taxon>
        <taxon>Micrococcaceae</taxon>
        <taxon>Arthrobacter</taxon>
    </lineage>
</organism>
<protein>
    <recommendedName>
        <fullName evidence="3">dihydrofolate reductase</fullName>
        <ecNumber evidence="3">1.5.1.3</ecNumber>
    </recommendedName>
</protein>
<keyword evidence="6" id="KW-0560">Oxidoreductase</keyword>
<evidence type="ECO:0000256" key="3">
    <source>
        <dbReference type="ARBA" id="ARBA00012856"/>
    </source>
</evidence>
<proteinExistence type="inferred from homology"/>
<gene>
    <name evidence="9" type="ORF">GCM10023081_10240</name>
</gene>
<comment type="pathway">
    <text evidence="1">Cofactor biosynthesis; tetrahydrofolate biosynthesis; 5,6,7,8-tetrahydrofolate from 7,8-dihydrofolate: step 1/1.</text>
</comment>
<dbReference type="PROSITE" id="PS51330">
    <property type="entry name" value="DHFR_2"/>
    <property type="match status" value="1"/>
</dbReference>
<dbReference type="SUPFAM" id="SSF53597">
    <property type="entry name" value="Dihydrofolate reductase-like"/>
    <property type="match status" value="1"/>
</dbReference>
<dbReference type="CDD" id="cd00209">
    <property type="entry name" value="DHFR"/>
    <property type="match status" value="1"/>
</dbReference>
<dbReference type="PANTHER" id="PTHR48069:SF3">
    <property type="entry name" value="DIHYDROFOLATE REDUCTASE"/>
    <property type="match status" value="1"/>
</dbReference>
<evidence type="ECO:0000259" key="8">
    <source>
        <dbReference type="PROSITE" id="PS51330"/>
    </source>
</evidence>
<evidence type="ECO:0000256" key="4">
    <source>
        <dbReference type="ARBA" id="ARBA00022563"/>
    </source>
</evidence>
<evidence type="ECO:0000313" key="9">
    <source>
        <dbReference type="EMBL" id="GAA3673863.1"/>
    </source>
</evidence>
<dbReference type="InterPro" id="IPR001796">
    <property type="entry name" value="DHFR_dom"/>
</dbReference>
<accession>A0ABP7C1V9</accession>
<keyword evidence="5" id="KW-0521">NADP</keyword>
<comment type="caution">
    <text evidence="9">The sequence shown here is derived from an EMBL/GenBank/DDBJ whole genome shotgun (WGS) entry which is preliminary data.</text>
</comment>
<evidence type="ECO:0000256" key="7">
    <source>
        <dbReference type="RuleBase" id="RU004474"/>
    </source>
</evidence>
<dbReference type="PIRSF" id="PIRSF000194">
    <property type="entry name" value="DHFR"/>
    <property type="match status" value="1"/>
</dbReference>
<dbReference type="PROSITE" id="PS00075">
    <property type="entry name" value="DHFR_1"/>
    <property type="match status" value="1"/>
</dbReference>
<evidence type="ECO:0000256" key="6">
    <source>
        <dbReference type="ARBA" id="ARBA00023002"/>
    </source>
</evidence>
<evidence type="ECO:0000256" key="5">
    <source>
        <dbReference type="ARBA" id="ARBA00022857"/>
    </source>
</evidence>
<dbReference type="InterPro" id="IPR024072">
    <property type="entry name" value="DHFR-like_dom_sf"/>
</dbReference>
<dbReference type="RefSeq" id="WP_345148955.1">
    <property type="nucleotide sequence ID" value="NZ_BAABEO010000008.1"/>
</dbReference>
<feature type="domain" description="DHFR" evidence="8">
    <location>
        <begin position="27"/>
        <end position="196"/>
    </location>
</feature>
<dbReference type="EMBL" id="BAABEO010000008">
    <property type="protein sequence ID" value="GAA3673863.1"/>
    <property type="molecule type" value="Genomic_DNA"/>
</dbReference>
<comment type="similarity">
    <text evidence="2 7">Belongs to the dihydrofolate reductase family.</text>
</comment>
<keyword evidence="4" id="KW-0554">One-carbon metabolism</keyword>
<evidence type="ECO:0000256" key="2">
    <source>
        <dbReference type="ARBA" id="ARBA00009539"/>
    </source>
</evidence>
<evidence type="ECO:0000256" key="1">
    <source>
        <dbReference type="ARBA" id="ARBA00004903"/>
    </source>
</evidence>
<dbReference type="EC" id="1.5.1.3" evidence="3"/>
<dbReference type="Proteomes" id="UP001500752">
    <property type="component" value="Unassembled WGS sequence"/>
</dbReference>
<reference evidence="10" key="1">
    <citation type="journal article" date="2019" name="Int. J. Syst. Evol. Microbiol.">
        <title>The Global Catalogue of Microorganisms (GCM) 10K type strain sequencing project: providing services to taxonomists for standard genome sequencing and annotation.</title>
        <authorList>
            <consortium name="The Broad Institute Genomics Platform"/>
            <consortium name="The Broad Institute Genome Sequencing Center for Infectious Disease"/>
            <person name="Wu L."/>
            <person name="Ma J."/>
        </authorList>
    </citation>
    <scope>NUCLEOTIDE SEQUENCE [LARGE SCALE GENOMIC DNA]</scope>
    <source>
        <strain evidence="10">JCM 30742</strain>
    </source>
</reference>
<keyword evidence="10" id="KW-1185">Reference proteome</keyword>
<dbReference type="Pfam" id="PF00186">
    <property type="entry name" value="DHFR_1"/>
    <property type="match status" value="1"/>
</dbReference>
<dbReference type="InterPro" id="IPR017925">
    <property type="entry name" value="DHFR_CS"/>
</dbReference>
<dbReference type="InterPro" id="IPR012259">
    <property type="entry name" value="DHFR"/>
</dbReference>
<dbReference type="PANTHER" id="PTHR48069">
    <property type="entry name" value="DIHYDROFOLATE REDUCTASE"/>
    <property type="match status" value="1"/>
</dbReference>
<name>A0ABP7C1V9_9MICC</name>
<evidence type="ECO:0000313" key="10">
    <source>
        <dbReference type="Proteomes" id="UP001500752"/>
    </source>
</evidence>
<dbReference type="Gene3D" id="3.40.430.10">
    <property type="entry name" value="Dihydrofolate Reductase, subunit A"/>
    <property type="match status" value="1"/>
</dbReference>
<sequence>MSTTENQAPTTLPATAAHRAEAAIQSRLGMIWARSLDGVIGHEGGMPWHLPEDLAHFKRTTVGRPVIMGRRTWESLPDAFRPLPGRTNIVLTSDKSAAAAATAAGAVTAASPEAALEAARAAEGSEEIWIVGGGQVYAAFAELADTAVVTVVNATPDGDTRAPELGEGWQRTLAEPDAGWLASASGLEYRYELWEKSA</sequence>
<dbReference type="PRINTS" id="PR00070">
    <property type="entry name" value="DHFR"/>
</dbReference>